<evidence type="ECO:0000313" key="1">
    <source>
        <dbReference type="EMBL" id="MRW82839.1"/>
    </source>
</evidence>
<dbReference type="AlphaFoldDB" id="A0A844D6L3"/>
<keyword evidence="2" id="KW-1185">Reference proteome</keyword>
<comment type="caution">
    <text evidence="1">The sequence shown here is derived from an EMBL/GenBank/DDBJ whole genome shotgun (WGS) entry which is preliminary data.</text>
</comment>
<name>A0A844D6L3_9BURK</name>
<dbReference type="RefSeq" id="WP_154355877.1">
    <property type="nucleotide sequence ID" value="NZ_WKJL01000001.1"/>
</dbReference>
<reference evidence="1 2" key="1">
    <citation type="submission" date="2019-11" db="EMBL/GenBank/DDBJ databases">
        <title>Novel species isolated from a subtropical stream in China.</title>
        <authorList>
            <person name="Lu H."/>
        </authorList>
    </citation>
    <scope>NUCLEOTIDE SEQUENCE [LARGE SCALE GENOMIC DNA]</scope>
    <source>
        <strain evidence="1 2">FT26W</strain>
    </source>
</reference>
<dbReference type="Proteomes" id="UP000439986">
    <property type="component" value="Unassembled WGS sequence"/>
</dbReference>
<dbReference type="EMBL" id="WKJL01000001">
    <property type="protein sequence ID" value="MRW82839.1"/>
    <property type="molecule type" value="Genomic_DNA"/>
</dbReference>
<sequence>MLVKAEATVRGAKMFKGQMDDGKQIDSGKLFVEVVLKESDNAFGMCTEPMKCKDSSVIESIKHTPFPFIAELDIDMVSGSKGMEQVVLAVRPMQAIKAAASKA</sequence>
<gene>
    <name evidence="1" type="ORF">GJ698_01875</name>
</gene>
<organism evidence="1 2">
    <name type="scientific">Duganella aquatilis</name>
    <dbReference type="NCBI Taxonomy" id="2666082"/>
    <lineage>
        <taxon>Bacteria</taxon>
        <taxon>Pseudomonadati</taxon>
        <taxon>Pseudomonadota</taxon>
        <taxon>Betaproteobacteria</taxon>
        <taxon>Burkholderiales</taxon>
        <taxon>Oxalobacteraceae</taxon>
        <taxon>Telluria group</taxon>
        <taxon>Duganella</taxon>
    </lineage>
</organism>
<accession>A0A844D6L3</accession>
<evidence type="ECO:0000313" key="2">
    <source>
        <dbReference type="Proteomes" id="UP000439986"/>
    </source>
</evidence>
<proteinExistence type="predicted"/>
<protein>
    <submittedName>
        <fullName evidence="1">Uncharacterized protein</fullName>
    </submittedName>
</protein>